<feature type="transmembrane region" description="Helical" evidence="1">
    <location>
        <begin position="12"/>
        <end position="33"/>
    </location>
</feature>
<name>A0A6C0H9D4_9ZZZZ</name>
<protein>
    <submittedName>
        <fullName evidence="2">Uncharacterized protein</fullName>
    </submittedName>
</protein>
<dbReference type="AlphaFoldDB" id="A0A6C0H9D4"/>
<organism evidence="2">
    <name type="scientific">viral metagenome</name>
    <dbReference type="NCBI Taxonomy" id="1070528"/>
    <lineage>
        <taxon>unclassified sequences</taxon>
        <taxon>metagenomes</taxon>
        <taxon>organismal metagenomes</taxon>
    </lineage>
</organism>
<proteinExistence type="predicted"/>
<dbReference type="EMBL" id="MN739916">
    <property type="protein sequence ID" value="QHT77221.1"/>
    <property type="molecule type" value="Genomic_DNA"/>
</dbReference>
<evidence type="ECO:0000256" key="1">
    <source>
        <dbReference type="SAM" id="Phobius"/>
    </source>
</evidence>
<keyword evidence="1" id="KW-0472">Membrane</keyword>
<feature type="transmembrane region" description="Helical" evidence="1">
    <location>
        <begin position="45"/>
        <end position="62"/>
    </location>
</feature>
<evidence type="ECO:0000313" key="2">
    <source>
        <dbReference type="EMBL" id="QHT77221.1"/>
    </source>
</evidence>
<keyword evidence="1" id="KW-0812">Transmembrane</keyword>
<feature type="transmembrane region" description="Helical" evidence="1">
    <location>
        <begin position="74"/>
        <end position="93"/>
    </location>
</feature>
<reference evidence="2" key="1">
    <citation type="journal article" date="2020" name="Nature">
        <title>Giant virus diversity and host interactions through global metagenomics.</title>
        <authorList>
            <person name="Schulz F."/>
            <person name="Roux S."/>
            <person name="Paez-Espino D."/>
            <person name="Jungbluth S."/>
            <person name="Walsh D.A."/>
            <person name="Denef V.J."/>
            <person name="McMahon K.D."/>
            <person name="Konstantinidis K.T."/>
            <person name="Eloe-Fadrosh E.A."/>
            <person name="Kyrpides N.C."/>
            <person name="Woyke T."/>
        </authorList>
    </citation>
    <scope>NUCLEOTIDE SEQUENCE</scope>
    <source>
        <strain evidence="2">GVMAG-M-3300023179-86</strain>
    </source>
</reference>
<sequence length="114" mass="13447">MSKELLYYVQDHAFNIFIILTWISIITLSLGFTIINPEYISTMNYYIKIYVSLYLMYRFNMFRKIQFTDLDRKIVFSAAVFIFTTTALDKYLLDNISTVESQLKALLGLQVKRG</sequence>
<accession>A0A6C0H9D4</accession>
<keyword evidence="1" id="KW-1133">Transmembrane helix</keyword>